<evidence type="ECO:0000256" key="3">
    <source>
        <dbReference type="ARBA" id="ARBA00035647"/>
    </source>
</evidence>
<reference evidence="6 7" key="1">
    <citation type="journal article" date="2021" name="Elife">
        <title>Chloroplast acquisition without the gene transfer in kleptoplastic sea slugs, Plakobranchus ocellatus.</title>
        <authorList>
            <person name="Maeda T."/>
            <person name="Takahashi S."/>
            <person name="Yoshida T."/>
            <person name="Shimamura S."/>
            <person name="Takaki Y."/>
            <person name="Nagai Y."/>
            <person name="Toyoda A."/>
            <person name="Suzuki Y."/>
            <person name="Arimoto A."/>
            <person name="Ishii H."/>
            <person name="Satoh N."/>
            <person name="Nishiyama T."/>
            <person name="Hasebe M."/>
            <person name="Maruyama T."/>
            <person name="Minagawa J."/>
            <person name="Obokata J."/>
            <person name="Shigenobu S."/>
        </authorList>
    </citation>
    <scope>NUCLEOTIDE SEQUENCE [LARGE SCALE GENOMIC DNA]</scope>
</reference>
<dbReference type="SMART" id="SM01155">
    <property type="entry name" value="DUF1713"/>
    <property type="match status" value="1"/>
</dbReference>
<evidence type="ECO:0000256" key="4">
    <source>
        <dbReference type="ARBA" id="ARBA00035682"/>
    </source>
</evidence>
<comment type="caution">
    <text evidence="6">The sequence shown here is derived from an EMBL/GenBank/DDBJ whole genome shotgun (WGS) entry which is preliminary data.</text>
</comment>
<dbReference type="PANTHER" id="PTHR32035">
    <property type="entry name" value="AURORA KINASE A-INTERACTING PROTEIN"/>
    <property type="match status" value="1"/>
</dbReference>
<proteinExistence type="inferred from homology"/>
<dbReference type="Proteomes" id="UP000735302">
    <property type="component" value="Unassembled WGS sequence"/>
</dbReference>
<dbReference type="GO" id="GO:0005739">
    <property type="term" value="C:mitochondrion"/>
    <property type="evidence" value="ECO:0007669"/>
    <property type="project" value="UniProtKB-SubCell"/>
</dbReference>
<organism evidence="6 7">
    <name type="scientific">Plakobranchus ocellatus</name>
    <dbReference type="NCBI Taxonomy" id="259542"/>
    <lineage>
        <taxon>Eukaryota</taxon>
        <taxon>Metazoa</taxon>
        <taxon>Spiralia</taxon>
        <taxon>Lophotrochozoa</taxon>
        <taxon>Mollusca</taxon>
        <taxon>Gastropoda</taxon>
        <taxon>Heterobranchia</taxon>
        <taxon>Euthyneura</taxon>
        <taxon>Panpulmonata</taxon>
        <taxon>Sacoglossa</taxon>
        <taxon>Placobranchoidea</taxon>
        <taxon>Plakobranchidae</taxon>
        <taxon>Plakobranchus</taxon>
    </lineage>
</organism>
<keyword evidence="6" id="KW-0670">Pyruvate</keyword>
<evidence type="ECO:0000259" key="5">
    <source>
        <dbReference type="SMART" id="SM01155"/>
    </source>
</evidence>
<keyword evidence="2" id="KW-0496">Mitochondrion</keyword>
<dbReference type="EMBL" id="BLXT01006957">
    <property type="protein sequence ID" value="GFO35130.1"/>
    <property type="molecule type" value="Genomic_DNA"/>
</dbReference>
<evidence type="ECO:0000313" key="7">
    <source>
        <dbReference type="Proteomes" id="UP000735302"/>
    </source>
</evidence>
<evidence type="ECO:0000256" key="2">
    <source>
        <dbReference type="ARBA" id="ARBA00023128"/>
    </source>
</evidence>
<accession>A0AAV4CT97</accession>
<dbReference type="InterPro" id="IPR013177">
    <property type="entry name" value="Ribosomal_mS38_C"/>
</dbReference>
<evidence type="ECO:0000256" key="1">
    <source>
        <dbReference type="ARBA" id="ARBA00004173"/>
    </source>
</evidence>
<protein>
    <recommendedName>
        <fullName evidence="4">Small ribosomal subunit protein mS38</fullName>
    </recommendedName>
</protein>
<sequence>MLSRVYRAVQSNSASLKPLILGRWTQCCHAKYSSSFTESASLRSGTTSSTPANQCLSFVNRHKVLLDTWQASSSAHVSEYKCPTRLLERLSQVAILDKTPGPNLAYICPVAVPVIDNVAPDVGKSEVQEPVPQTAVKEAKQILRIRHKKMKKHKLKKLRKRMYFLWKKQKQVRKAKRMAIYNKELEDIKSTGEQFNAEDFVRSQIAKAKRGGYYINVFESKL</sequence>
<evidence type="ECO:0000313" key="6">
    <source>
        <dbReference type="EMBL" id="GFO35130.1"/>
    </source>
</evidence>
<name>A0AAV4CT97_9GAST</name>
<comment type="subcellular location">
    <subcellularLocation>
        <location evidence="1">Mitochondrion</location>
    </subcellularLocation>
</comment>
<dbReference type="Pfam" id="PF08213">
    <property type="entry name" value="COX24_C"/>
    <property type="match status" value="1"/>
</dbReference>
<keyword evidence="7" id="KW-1185">Reference proteome</keyword>
<gene>
    <name evidence="6" type="ORF">PoB_006163500</name>
</gene>
<dbReference type="AlphaFoldDB" id="A0AAV4CT97"/>
<feature type="domain" description="Ribosomal protein mS38 C-terminal" evidence="5">
    <location>
        <begin position="138"/>
        <end position="171"/>
    </location>
</feature>
<comment type="similarity">
    <text evidence="3">Belongs to the mitochondrion-specific ribosomal protein mS38 family.</text>
</comment>
<dbReference type="PANTHER" id="PTHR32035:SF3">
    <property type="entry name" value="SMALL RIBOSOMAL SUBUNIT PROTEIN MS38"/>
    <property type="match status" value="1"/>
</dbReference>